<dbReference type="GeneID" id="112058030"/>
<sequence>MKAIIVVFLLGVVAIVASQRVHVVDQNPEVVNVVDRNDAVVNVVDRNDAVESRAGGFVDTVRNEVASLRSRVRDRTNRVLSALGVNVVDHNNPPPTPVKVVDNINGVNVVDNSGYPSPGIIGNVDSGFYQPGVNQDIDPGFNRPSRPNIRPPKRK</sequence>
<dbReference type="RefSeq" id="XP_052743917.1">
    <property type="nucleotide sequence ID" value="XM_052887957.1"/>
</dbReference>
<organism evidence="3 4">
    <name type="scientific">Bicyclus anynana</name>
    <name type="common">Squinting bush brown butterfly</name>
    <dbReference type="NCBI Taxonomy" id="110368"/>
    <lineage>
        <taxon>Eukaryota</taxon>
        <taxon>Metazoa</taxon>
        <taxon>Ecdysozoa</taxon>
        <taxon>Arthropoda</taxon>
        <taxon>Hexapoda</taxon>
        <taxon>Insecta</taxon>
        <taxon>Pterygota</taxon>
        <taxon>Neoptera</taxon>
        <taxon>Endopterygota</taxon>
        <taxon>Lepidoptera</taxon>
        <taxon>Glossata</taxon>
        <taxon>Ditrysia</taxon>
        <taxon>Papilionoidea</taxon>
        <taxon>Nymphalidae</taxon>
        <taxon>Satyrinae</taxon>
        <taxon>Satyrini</taxon>
        <taxon>Mycalesina</taxon>
        <taxon>Bicyclus</taxon>
    </lineage>
</organism>
<evidence type="ECO:0000313" key="3">
    <source>
        <dbReference type="Proteomes" id="UP001652582"/>
    </source>
</evidence>
<evidence type="ECO:0000256" key="2">
    <source>
        <dbReference type="SAM" id="SignalP"/>
    </source>
</evidence>
<dbReference type="Proteomes" id="UP001652582">
    <property type="component" value="Chromosome 20"/>
</dbReference>
<feature type="region of interest" description="Disordered" evidence="1">
    <location>
        <begin position="134"/>
        <end position="155"/>
    </location>
</feature>
<feature type="signal peptide" evidence="2">
    <location>
        <begin position="1"/>
        <end position="18"/>
    </location>
</feature>
<keyword evidence="3" id="KW-1185">Reference proteome</keyword>
<protein>
    <submittedName>
        <fullName evidence="4">Uncharacterized protein LOC112058030</fullName>
    </submittedName>
</protein>
<name>A0ABM3LXX0_BICAN</name>
<proteinExistence type="predicted"/>
<feature type="chain" id="PRO_5047472672" evidence="2">
    <location>
        <begin position="19"/>
        <end position="155"/>
    </location>
</feature>
<reference evidence="4" key="1">
    <citation type="submission" date="2025-08" db="UniProtKB">
        <authorList>
            <consortium name="RefSeq"/>
        </authorList>
    </citation>
    <scope>IDENTIFICATION</scope>
</reference>
<keyword evidence="2" id="KW-0732">Signal</keyword>
<gene>
    <name evidence="4" type="primary">LOC112058030</name>
</gene>
<evidence type="ECO:0000313" key="4">
    <source>
        <dbReference type="RefSeq" id="XP_052743917.1"/>
    </source>
</evidence>
<evidence type="ECO:0000256" key="1">
    <source>
        <dbReference type="SAM" id="MobiDB-lite"/>
    </source>
</evidence>
<accession>A0ABM3LXX0</accession>